<reference evidence="2" key="1">
    <citation type="submission" date="2023-08" db="EMBL/GenBank/DDBJ databases">
        <title>Draft sequence of the Babesia gibsoni genome.</title>
        <authorList>
            <person name="Yamagishi J.Y."/>
            <person name="Xuan X.X."/>
        </authorList>
    </citation>
    <scope>NUCLEOTIDE SEQUENCE</scope>
    <source>
        <strain evidence="2">Azabu</strain>
    </source>
</reference>
<feature type="compositionally biased region" description="Acidic residues" evidence="1">
    <location>
        <begin position="32"/>
        <end position="41"/>
    </location>
</feature>
<dbReference type="EMBL" id="JAVEPI010000001">
    <property type="protein sequence ID" value="KAK1444754.1"/>
    <property type="molecule type" value="Genomic_DNA"/>
</dbReference>
<organism evidence="2 3">
    <name type="scientific">Babesia gibsoni</name>
    <dbReference type="NCBI Taxonomy" id="33632"/>
    <lineage>
        <taxon>Eukaryota</taxon>
        <taxon>Sar</taxon>
        <taxon>Alveolata</taxon>
        <taxon>Apicomplexa</taxon>
        <taxon>Aconoidasida</taxon>
        <taxon>Piroplasmida</taxon>
        <taxon>Babesiidae</taxon>
        <taxon>Babesia</taxon>
    </lineage>
</organism>
<dbReference type="GO" id="GO:0016593">
    <property type="term" value="C:Cdc73/Paf1 complex"/>
    <property type="evidence" value="ECO:0007669"/>
    <property type="project" value="InterPro"/>
</dbReference>
<sequence>MAADDFEHGLFEDSEGSASEEALPSHFTTVEDTQEELDAADAADAAVPEPPKPVKNEVVHKSIACAAYPMRDHHLIICKLPPAVSMASSPFNEMEERQRMMDNPKLLEDPSSCDVSSMIRWRFKPVEEGSTEPFGLLETNTHLVEWDDGTLTLFIGKTPLTVDCRSETVFLLEDSRQDMKPVHAVITERMLMKFANIPRSKFTKSKEQDAKRQKMTLTSIADAVSSEISLQKRRLLMRENERMRRIQQHSMYQPRGLTRQFLEGEDMQ</sequence>
<gene>
    <name evidence="2" type="ORF">BgAZ_106600</name>
</gene>
<dbReference type="Pfam" id="PF04004">
    <property type="entry name" value="Leo1"/>
    <property type="match status" value="1"/>
</dbReference>
<feature type="region of interest" description="Disordered" evidence="1">
    <location>
        <begin position="1"/>
        <end position="53"/>
    </location>
</feature>
<dbReference type="GO" id="GO:0006368">
    <property type="term" value="P:transcription elongation by RNA polymerase II"/>
    <property type="evidence" value="ECO:0007669"/>
    <property type="project" value="InterPro"/>
</dbReference>
<dbReference type="Proteomes" id="UP001230268">
    <property type="component" value="Unassembled WGS sequence"/>
</dbReference>
<evidence type="ECO:0000313" key="3">
    <source>
        <dbReference type="Proteomes" id="UP001230268"/>
    </source>
</evidence>
<feature type="compositionally biased region" description="Basic and acidic residues" evidence="1">
    <location>
        <begin position="1"/>
        <end position="11"/>
    </location>
</feature>
<name>A0AAD8PG70_BABGI</name>
<evidence type="ECO:0000256" key="1">
    <source>
        <dbReference type="SAM" id="MobiDB-lite"/>
    </source>
</evidence>
<dbReference type="InterPro" id="IPR007149">
    <property type="entry name" value="Leo1"/>
</dbReference>
<proteinExistence type="predicted"/>
<accession>A0AAD8PG70</accession>
<comment type="caution">
    <text evidence="2">The sequence shown here is derived from an EMBL/GenBank/DDBJ whole genome shotgun (WGS) entry which is preliminary data.</text>
</comment>
<evidence type="ECO:0000313" key="2">
    <source>
        <dbReference type="EMBL" id="KAK1444754.1"/>
    </source>
</evidence>
<protein>
    <recommendedName>
        <fullName evidence="4">Leo1-like protein</fullName>
    </recommendedName>
</protein>
<dbReference type="AlphaFoldDB" id="A0AAD8PG70"/>
<evidence type="ECO:0008006" key="4">
    <source>
        <dbReference type="Google" id="ProtNLM"/>
    </source>
</evidence>
<keyword evidence="3" id="KW-1185">Reference proteome</keyword>